<reference evidence="1 2" key="2">
    <citation type="journal article" date="2012" name="J. Bacteriol.">
        <title>Complete Genome Sequence of Rahnella sp. Strain Y9602, a Gammaproteobacterium Isolate from Metal- and Radionuclide-Contaminated Soil.</title>
        <authorList>
            <person name="Martinez R.J."/>
            <person name="Bruce D."/>
            <person name="Detter C."/>
            <person name="Goodwin L.A."/>
            <person name="Han J."/>
            <person name="Han C.S."/>
            <person name="Held B."/>
            <person name="Land M.L."/>
            <person name="Mikhailova N."/>
            <person name="Nolan M."/>
            <person name="Pennacchio L."/>
            <person name="Pitluck S."/>
            <person name="Tapia R."/>
            <person name="Woyke T."/>
            <person name="Sobecky P.A."/>
        </authorList>
    </citation>
    <scope>NUCLEOTIDE SEQUENCE [LARGE SCALE GENOMIC DNA]</scope>
    <source>
        <strain evidence="1 2">Y9602</strain>
    </source>
</reference>
<accession>A0A0H3FAF8</accession>
<reference evidence="2" key="1">
    <citation type="submission" date="2011-01" db="EMBL/GenBank/DDBJ databases">
        <title>Complete sequence of chromosome of Rahnella sp. Y9602.</title>
        <authorList>
            <consortium name="US DOE Joint Genome Institute"/>
            <person name="Lucas S."/>
            <person name="Copeland A."/>
            <person name="Lapidus A."/>
            <person name="Cheng J.-F."/>
            <person name="Goodwin L."/>
            <person name="Pitluck S."/>
            <person name="Lu M."/>
            <person name="Detter J.C."/>
            <person name="Han C."/>
            <person name="Tapia R."/>
            <person name="Land M."/>
            <person name="Hauser L."/>
            <person name="Kyrpides N."/>
            <person name="Ivanova N."/>
            <person name="Ovchinnikova G."/>
            <person name="Pagani I."/>
            <person name="Sobecky P.A."/>
            <person name="Martinez R.J."/>
            <person name="Woyke T."/>
        </authorList>
    </citation>
    <scope>NUCLEOTIDE SEQUENCE [LARGE SCALE GENOMIC DNA]</scope>
    <source>
        <strain evidence="2">Y9602</strain>
    </source>
</reference>
<proteinExistence type="predicted"/>
<gene>
    <name evidence="1" type="ordered locus">Rahaq_2514</name>
</gene>
<dbReference type="EMBL" id="CP002505">
    <property type="protein sequence ID" value="ADW74121.1"/>
    <property type="molecule type" value="Genomic_DNA"/>
</dbReference>
<organism evidence="1 2">
    <name type="scientific">Rahnella sp. (strain Y9602)</name>
    <dbReference type="NCBI Taxonomy" id="2703885"/>
    <lineage>
        <taxon>Bacteria</taxon>
        <taxon>Pseudomonadati</taxon>
        <taxon>Pseudomonadota</taxon>
        <taxon>Gammaproteobacteria</taxon>
        <taxon>Enterobacterales</taxon>
        <taxon>Yersiniaceae</taxon>
        <taxon>Rahnella</taxon>
    </lineage>
</organism>
<dbReference type="KEGG" id="rah:Rahaq_2514"/>
<dbReference type="AlphaFoldDB" id="A0A0H3FAF8"/>
<sequence length="92" mass="10450">MGVDAGKTLYFSTKPLDEFLRIIYDSWDEYAPKILKLLLSFRTKHKIKIEIRTDSKLIELEGLSVDEALKLISAAQSIEVKHLPSLEKASDS</sequence>
<protein>
    <submittedName>
        <fullName evidence="1">Uncharacterized protein</fullName>
    </submittedName>
</protein>
<name>A0A0H3FAF8_RAHSY</name>
<evidence type="ECO:0000313" key="2">
    <source>
        <dbReference type="Proteomes" id="UP000007257"/>
    </source>
</evidence>
<evidence type="ECO:0000313" key="1">
    <source>
        <dbReference type="EMBL" id="ADW74121.1"/>
    </source>
</evidence>
<dbReference type="HOGENOM" id="CLU_159868_0_0_6"/>
<dbReference type="Proteomes" id="UP000007257">
    <property type="component" value="Chromosome"/>
</dbReference>